<dbReference type="RefSeq" id="WP_315602854.1">
    <property type="nucleotide sequence ID" value="NZ_CP130318.1"/>
</dbReference>
<gene>
    <name evidence="3" type="ORF">MJA45_15680</name>
</gene>
<dbReference type="Proteomes" id="UP001305702">
    <property type="component" value="Chromosome"/>
</dbReference>
<dbReference type="PANTHER" id="PTHR45766:SF6">
    <property type="entry name" value="SWI_SNF-RELATED MATRIX-ASSOCIATED ACTIN-DEPENDENT REGULATOR OF CHROMATIN SUBFAMILY A-LIKE PROTEIN 1"/>
    <property type="match status" value="1"/>
</dbReference>
<dbReference type="InterPro" id="IPR049730">
    <property type="entry name" value="SNF2/RAD54-like_C"/>
</dbReference>
<evidence type="ECO:0000313" key="4">
    <source>
        <dbReference type="Proteomes" id="UP001305702"/>
    </source>
</evidence>
<protein>
    <submittedName>
        <fullName evidence="3">C-terminal helicase domain-containing protein</fullName>
    </submittedName>
</protein>
<reference evidence="3 4" key="1">
    <citation type="submission" date="2022-02" db="EMBL/GenBank/DDBJ databases">
        <title>Paenibacillus sp. MBLB1776 Whole Genome Shotgun Sequencing.</title>
        <authorList>
            <person name="Hwang C.Y."/>
            <person name="Cho E.-S."/>
            <person name="Seo M.-J."/>
        </authorList>
    </citation>
    <scope>NUCLEOTIDE SEQUENCE [LARGE SCALE GENOMIC DNA]</scope>
    <source>
        <strain evidence="3 4">MBLB1776</strain>
    </source>
</reference>
<evidence type="ECO:0000313" key="3">
    <source>
        <dbReference type="EMBL" id="WNQ09087.1"/>
    </source>
</evidence>
<dbReference type="InterPro" id="IPR027417">
    <property type="entry name" value="P-loop_NTPase"/>
</dbReference>
<dbReference type="EMBL" id="CP130318">
    <property type="protein sequence ID" value="WNQ09087.1"/>
    <property type="molecule type" value="Genomic_DNA"/>
</dbReference>
<dbReference type="PANTHER" id="PTHR45766">
    <property type="entry name" value="DNA ANNEALING HELICASE AND ENDONUCLEASE ZRANB3 FAMILY MEMBER"/>
    <property type="match status" value="1"/>
</dbReference>
<dbReference type="AlphaFoldDB" id="A0AA96RCU7"/>
<keyword evidence="1" id="KW-0378">Hydrolase</keyword>
<dbReference type="SMART" id="SM00490">
    <property type="entry name" value="HELICc"/>
    <property type="match status" value="1"/>
</dbReference>
<keyword evidence="3" id="KW-0547">Nucleotide-binding</keyword>
<sequence>MKVTENPIVVSLEPGLETDYHQLMKEYFSASERNSRASSIEEKKQIMSTKDKMALLCNRNPGKLEALKSIIREVETAKEKLLIVTRSSAVALELLTELKEEENPNRTLHIHGDLSIHQVNQMNDRFTKSPASPVLILTDTVNAGLDLTAANHLVHYDYPIRYSDMMQRNHRVTRQTSHHTEASLYYLMTRDCIDEFEFQECMREKASILGAGTTA</sequence>
<keyword evidence="4" id="KW-1185">Reference proteome</keyword>
<accession>A0AA96RCU7</accession>
<evidence type="ECO:0000256" key="1">
    <source>
        <dbReference type="ARBA" id="ARBA00022801"/>
    </source>
</evidence>
<evidence type="ECO:0000259" key="2">
    <source>
        <dbReference type="PROSITE" id="PS51194"/>
    </source>
</evidence>
<keyword evidence="3" id="KW-0067">ATP-binding</keyword>
<dbReference type="PROSITE" id="PS51194">
    <property type="entry name" value="HELICASE_CTER"/>
    <property type="match status" value="1"/>
</dbReference>
<keyword evidence="3" id="KW-0347">Helicase</keyword>
<dbReference type="KEGG" id="paun:MJA45_15680"/>
<dbReference type="CDD" id="cd18793">
    <property type="entry name" value="SF2_C_SNF"/>
    <property type="match status" value="1"/>
</dbReference>
<dbReference type="InterPro" id="IPR001650">
    <property type="entry name" value="Helicase_C-like"/>
</dbReference>
<dbReference type="GO" id="GO:0006281">
    <property type="term" value="P:DNA repair"/>
    <property type="evidence" value="ECO:0007669"/>
    <property type="project" value="TreeGrafter"/>
</dbReference>
<dbReference type="GO" id="GO:0031297">
    <property type="term" value="P:replication fork processing"/>
    <property type="evidence" value="ECO:0007669"/>
    <property type="project" value="TreeGrafter"/>
</dbReference>
<feature type="domain" description="Helicase C-terminal" evidence="2">
    <location>
        <begin position="66"/>
        <end position="215"/>
    </location>
</feature>
<dbReference type="Pfam" id="PF00271">
    <property type="entry name" value="Helicase_C"/>
    <property type="match status" value="1"/>
</dbReference>
<dbReference type="SUPFAM" id="SSF52540">
    <property type="entry name" value="P-loop containing nucleoside triphosphate hydrolases"/>
    <property type="match status" value="1"/>
</dbReference>
<organism evidence="3 4">
    <name type="scientific">Paenibacillus aurantius</name>
    <dbReference type="NCBI Taxonomy" id="2918900"/>
    <lineage>
        <taxon>Bacteria</taxon>
        <taxon>Bacillati</taxon>
        <taxon>Bacillota</taxon>
        <taxon>Bacilli</taxon>
        <taxon>Bacillales</taxon>
        <taxon>Paenibacillaceae</taxon>
        <taxon>Paenibacillus</taxon>
    </lineage>
</organism>
<dbReference type="GO" id="GO:0004386">
    <property type="term" value="F:helicase activity"/>
    <property type="evidence" value="ECO:0007669"/>
    <property type="project" value="UniProtKB-KW"/>
</dbReference>
<name>A0AA96RCU7_9BACL</name>
<proteinExistence type="predicted"/>
<dbReference type="GO" id="GO:0016787">
    <property type="term" value="F:hydrolase activity"/>
    <property type="evidence" value="ECO:0007669"/>
    <property type="project" value="UniProtKB-KW"/>
</dbReference>
<dbReference type="Gene3D" id="3.40.50.300">
    <property type="entry name" value="P-loop containing nucleotide triphosphate hydrolases"/>
    <property type="match status" value="1"/>
</dbReference>